<evidence type="ECO:0000313" key="2">
    <source>
        <dbReference type="EMBL" id="PED82326.1"/>
    </source>
</evidence>
<dbReference type="EMBL" id="NVOR01000038">
    <property type="protein sequence ID" value="PED82326.1"/>
    <property type="molecule type" value="Genomic_DNA"/>
</dbReference>
<dbReference type="AlphaFoldDB" id="A0AA91VCA1"/>
<gene>
    <name evidence="2" type="ORF">CON65_12645</name>
</gene>
<comment type="caution">
    <text evidence="2">The sequence shown here is derived from an EMBL/GenBank/DDBJ whole genome shotgun (WGS) entry which is preliminary data.</text>
</comment>
<accession>A0AA91VCA1</accession>
<dbReference type="RefSeq" id="WP_097963254.1">
    <property type="nucleotide sequence ID" value="NZ_NVOR01000038.1"/>
</dbReference>
<dbReference type="Gene3D" id="3.20.20.80">
    <property type="entry name" value="Glycosidases"/>
    <property type="match status" value="1"/>
</dbReference>
<organism evidence="2 3">
    <name type="scientific">Bacillus pseudomycoides</name>
    <dbReference type="NCBI Taxonomy" id="64104"/>
    <lineage>
        <taxon>Bacteria</taxon>
        <taxon>Bacillati</taxon>
        <taxon>Bacillota</taxon>
        <taxon>Bacilli</taxon>
        <taxon>Bacillales</taxon>
        <taxon>Bacillaceae</taxon>
        <taxon>Bacillus</taxon>
        <taxon>Bacillus cereus group</taxon>
    </lineage>
</organism>
<dbReference type="PANTHER" id="PTHR34135">
    <property type="entry name" value="LYSOZYME"/>
    <property type="match status" value="1"/>
</dbReference>
<protein>
    <submittedName>
        <fullName evidence="2">N-acetylmuramoyl-L-alanine amidase</fullName>
    </submittedName>
</protein>
<dbReference type="SUPFAM" id="SSF51445">
    <property type="entry name" value="(Trans)glycosidases"/>
    <property type="match status" value="1"/>
</dbReference>
<evidence type="ECO:0000256" key="1">
    <source>
        <dbReference type="ARBA" id="ARBA00010646"/>
    </source>
</evidence>
<dbReference type="PANTHER" id="PTHR34135:SF1">
    <property type="entry name" value="GLYCOSYL HYDROLASE FAMILY 25"/>
    <property type="match status" value="1"/>
</dbReference>
<name>A0AA91VCA1_9BACI</name>
<dbReference type="Proteomes" id="UP000221020">
    <property type="component" value="Unassembled WGS sequence"/>
</dbReference>
<dbReference type="InterPro" id="IPR002053">
    <property type="entry name" value="Glyco_hydro_25"/>
</dbReference>
<evidence type="ECO:0000313" key="3">
    <source>
        <dbReference type="Proteomes" id="UP000221020"/>
    </source>
</evidence>
<comment type="similarity">
    <text evidence="1">Belongs to the glycosyl hydrolase 25 family.</text>
</comment>
<sequence length="274" mass="30719">MKNVIADLAHHEGDINWSQASDVLALAILRVQYGSNLLDRKYYEYVTGCKAYGIPHGAYAYGCFESVADAIVEANDFMNRVDKSARFLVLDVEKDTLKSCGASNLAEASQAFIDTCRAAGWKVGFYVSHEMYMEYGLNNVQADFLWIPRYGTNDGTPQKKPAYACDIWQYTDNGRLSGCDTDVDLNLLNGDKPLEYFTGEVVSIIDNGKYIKTGGLGFESVCKISQYFLDRGYWARVEFTGQGDAFAQTGGLYEPELGQFKEWLDGQGWWFEVL</sequence>
<proteinExistence type="inferred from homology"/>
<dbReference type="PROSITE" id="PS51904">
    <property type="entry name" value="GLYCOSYL_HYDROL_F25_2"/>
    <property type="match status" value="1"/>
</dbReference>
<reference evidence="2 3" key="1">
    <citation type="submission" date="2017-09" db="EMBL/GenBank/DDBJ databases">
        <title>Large-scale bioinformatics analysis of Bacillus genomes uncovers conserved roles of natural products in bacterial physiology.</title>
        <authorList>
            <consortium name="Agbiome Team Llc"/>
            <person name="Bleich R.M."/>
            <person name="Grubbs K.J."/>
            <person name="Santa Maria K.C."/>
            <person name="Allen S.E."/>
            <person name="Farag S."/>
            <person name="Shank E.A."/>
            <person name="Bowers A."/>
        </authorList>
    </citation>
    <scope>NUCLEOTIDE SEQUENCE [LARGE SCALE GENOMIC DNA]</scope>
    <source>
        <strain evidence="2 3">AFS092012</strain>
    </source>
</reference>
<dbReference type="GO" id="GO:0009253">
    <property type="term" value="P:peptidoglycan catabolic process"/>
    <property type="evidence" value="ECO:0007669"/>
    <property type="project" value="InterPro"/>
</dbReference>
<dbReference type="GO" id="GO:0003796">
    <property type="term" value="F:lysozyme activity"/>
    <property type="evidence" value="ECO:0007669"/>
    <property type="project" value="InterPro"/>
</dbReference>
<dbReference type="Pfam" id="PF01183">
    <property type="entry name" value="Glyco_hydro_25"/>
    <property type="match status" value="1"/>
</dbReference>
<dbReference type="GO" id="GO:0016998">
    <property type="term" value="P:cell wall macromolecule catabolic process"/>
    <property type="evidence" value="ECO:0007669"/>
    <property type="project" value="InterPro"/>
</dbReference>
<dbReference type="GO" id="GO:0016052">
    <property type="term" value="P:carbohydrate catabolic process"/>
    <property type="evidence" value="ECO:0007669"/>
    <property type="project" value="TreeGrafter"/>
</dbReference>
<dbReference type="InterPro" id="IPR017853">
    <property type="entry name" value="GH"/>
</dbReference>